<organism evidence="3">
    <name type="scientific">Rhizophora mucronata</name>
    <name type="common">Asiatic mangrove</name>
    <dbReference type="NCBI Taxonomy" id="61149"/>
    <lineage>
        <taxon>Eukaryota</taxon>
        <taxon>Viridiplantae</taxon>
        <taxon>Streptophyta</taxon>
        <taxon>Embryophyta</taxon>
        <taxon>Tracheophyta</taxon>
        <taxon>Spermatophyta</taxon>
        <taxon>Magnoliopsida</taxon>
        <taxon>eudicotyledons</taxon>
        <taxon>Gunneridae</taxon>
        <taxon>Pentapetalae</taxon>
        <taxon>rosids</taxon>
        <taxon>fabids</taxon>
        <taxon>Malpighiales</taxon>
        <taxon>Rhizophoraceae</taxon>
        <taxon>Rhizophora</taxon>
    </lineage>
</organism>
<reference evidence="3" key="1">
    <citation type="submission" date="2018-02" db="EMBL/GenBank/DDBJ databases">
        <title>Rhizophora mucronata_Transcriptome.</title>
        <authorList>
            <person name="Meera S.P."/>
            <person name="Sreeshan A."/>
            <person name="Augustine A."/>
        </authorList>
    </citation>
    <scope>NUCLEOTIDE SEQUENCE</scope>
    <source>
        <tissue evidence="3">Leaf</tissue>
    </source>
</reference>
<evidence type="ECO:0000313" key="3">
    <source>
        <dbReference type="EMBL" id="MBX11312.1"/>
    </source>
</evidence>
<dbReference type="EMBL" id="GGEC01030828">
    <property type="protein sequence ID" value="MBX11312.1"/>
    <property type="molecule type" value="Transcribed_RNA"/>
</dbReference>
<dbReference type="InterPro" id="IPR019734">
    <property type="entry name" value="TPR_rpt"/>
</dbReference>
<dbReference type="SMART" id="SM00028">
    <property type="entry name" value="TPR"/>
    <property type="match status" value="5"/>
</dbReference>
<dbReference type="PANTHER" id="PTHR47689">
    <property type="entry name" value="TETRATRICOPEPTIDE REPEAT (TPR)-LIKE SUPERFAMILY PROTEIN"/>
    <property type="match status" value="1"/>
</dbReference>
<accession>A0A2P2L014</accession>
<dbReference type="Pfam" id="PF13424">
    <property type="entry name" value="TPR_12"/>
    <property type="match status" value="2"/>
</dbReference>
<keyword evidence="1" id="KW-0802">TPR repeat</keyword>
<dbReference type="AlphaFoldDB" id="A0A2P2L014"/>
<dbReference type="InterPro" id="IPR011990">
    <property type="entry name" value="TPR-like_helical_dom_sf"/>
</dbReference>
<name>A0A2P2L014_RHIMU</name>
<protein>
    <submittedName>
        <fullName evidence="3">Uncharacterized protein</fullName>
    </submittedName>
</protein>
<evidence type="ECO:0000256" key="2">
    <source>
        <dbReference type="SAM" id="Coils"/>
    </source>
</evidence>
<sequence>MYLRQVAANFVRRMRVSSQRTSYPPRAMNHNPLPNPLPSEVKWTHKYRLGCSSWFINHGNPHVWAIIAAQVAIILGINENLVSADATIEGISSSENDSEETSIAGLRKIEDGSVVSNIHTSKWRVFTDKAREFFLQGKLAEAEKLFFSAIQEAKEGFGERDPHVASACNNLAELYRVKKELDKAEPLYLEAIDILEEAFGPEDVRVGAALHNFGQFYLFQRKLEDARKCYERALKIKGRVLGYNNPDYADTMYHLGTVLYLLGKEKDAEVLIWESIRILEENGLEESVTSLRRLRYLAQIYLKSNNLAEAENVQRKILHIMELSKGWNSLETVIAAEGLALTLLSIGNLKESEELLERCLEARKTLLPEDHIQITANMLELARVAMLKSNRLQKMNIAAAIVELDKAKDLLHNSIRIAQKILNKVRKQLGNKKKNGASSGTVKQGHTALIILLQSLDVLGDMEMTKRKLNQSMGKHLLTEETEKALFQCISTYKEFEDERSISDFPDVKSKYVSCLKHILALVSEKPTEEKVESLKVLNDEIKRVEAEGARRQRRKS</sequence>
<dbReference type="PANTHER" id="PTHR47689:SF2">
    <property type="entry name" value="TETRATRICOPEPTIDE REPEAT (TPR)-LIKE SUPERFAMILY PROTEIN"/>
    <property type="match status" value="1"/>
</dbReference>
<keyword evidence="2" id="KW-0175">Coiled coil</keyword>
<dbReference type="PROSITE" id="PS50005">
    <property type="entry name" value="TPR"/>
    <property type="match status" value="1"/>
</dbReference>
<feature type="repeat" description="TPR" evidence="1">
    <location>
        <begin position="207"/>
        <end position="240"/>
    </location>
</feature>
<dbReference type="Gene3D" id="1.25.40.10">
    <property type="entry name" value="Tetratricopeptide repeat domain"/>
    <property type="match status" value="2"/>
</dbReference>
<evidence type="ECO:0000256" key="1">
    <source>
        <dbReference type="PROSITE-ProRule" id="PRU00339"/>
    </source>
</evidence>
<dbReference type="SUPFAM" id="SSF48452">
    <property type="entry name" value="TPR-like"/>
    <property type="match status" value="2"/>
</dbReference>
<feature type="coiled-coil region" evidence="2">
    <location>
        <begin position="528"/>
        <end position="555"/>
    </location>
</feature>
<proteinExistence type="predicted"/>